<comment type="caution">
    <text evidence="12">The sequence shown here is derived from an EMBL/GenBank/DDBJ whole genome shotgun (WGS) entry which is preliminary data.</text>
</comment>
<dbReference type="GO" id="GO:0106274">
    <property type="term" value="F:NAD+-protein-arginine ADP-ribosyltransferase activity"/>
    <property type="evidence" value="ECO:0007669"/>
    <property type="project" value="UniProtKB-EC"/>
</dbReference>
<dbReference type="InterPro" id="IPR050999">
    <property type="entry name" value="ADP-ribosyltransferase_ARG"/>
</dbReference>
<keyword evidence="6 10" id="KW-0808">Transferase</keyword>
<keyword evidence="3" id="KW-0964">Secreted</keyword>
<keyword evidence="8" id="KW-0843">Virulence</keyword>
<gene>
    <name evidence="12" type="ORF">BJG266_LOCUS29329</name>
    <name evidence="13" type="ORF">QVE165_LOCUS36442</name>
</gene>
<dbReference type="PANTHER" id="PTHR10339">
    <property type="entry name" value="ADP-RIBOSYLTRANSFERASE"/>
    <property type="match status" value="1"/>
</dbReference>
<dbReference type="AlphaFoldDB" id="A0A814ZQR1"/>
<evidence type="ECO:0000256" key="10">
    <source>
        <dbReference type="RuleBase" id="RU361228"/>
    </source>
</evidence>
<dbReference type="Pfam" id="PF01129">
    <property type="entry name" value="ART"/>
    <property type="match status" value="1"/>
</dbReference>
<keyword evidence="5 10" id="KW-0328">Glycosyltransferase</keyword>
<comment type="similarity">
    <text evidence="2 10">Belongs to the Arg-specific ADP-ribosyltransferase family.</text>
</comment>
<feature type="region of interest" description="Disordered" evidence="11">
    <location>
        <begin position="239"/>
        <end position="296"/>
    </location>
</feature>
<evidence type="ECO:0000313" key="13">
    <source>
        <dbReference type="EMBL" id="CAF1395263.1"/>
    </source>
</evidence>
<proteinExistence type="inferred from homology"/>
<dbReference type="OrthoDB" id="423533at2759"/>
<evidence type="ECO:0000256" key="11">
    <source>
        <dbReference type="SAM" id="MobiDB-lite"/>
    </source>
</evidence>
<reference evidence="12" key="1">
    <citation type="submission" date="2021-02" db="EMBL/GenBank/DDBJ databases">
        <authorList>
            <person name="Nowell W R."/>
        </authorList>
    </citation>
    <scope>NUCLEOTIDE SEQUENCE</scope>
</reference>
<dbReference type="EC" id="2.4.2.31" evidence="10"/>
<dbReference type="GO" id="GO:0003950">
    <property type="term" value="F:NAD+ poly-ADP-ribosyltransferase activity"/>
    <property type="evidence" value="ECO:0007669"/>
    <property type="project" value="TreeGrafter"/>
</dbReference>
<dbReference type="GO" id="GO:0016779">
    <property type="term" value="F:nucleotidyltransferase activity"/>
    <property type="evidence" value="ECO:0007669"/>
    <property type="project" value="UniProtKB-KW"/>
</dbReference>
<dbReference type="GO" id="GO:0005576">
    <property type="term" value="C:extracellular region"/>
    <property type="evidence" value="ECO:0007669"/>
    <property type="project" value="UniProtKB-SubCell"/>
</dbReference>
<dbReference type="EMBL" id="CAJNOM010000366">
    <property type="protein sequence ID" value="CAF1395263.1"/>
    <property type="molecule type" value="Genomic_DNA"/>
</dbReference>
<name>A0A814ZQR1_9BILA</name>
<protein>
    <recommendedName>
        <fullName evidence="10">NAD(P)(+)--arginine ADP-ribosyltransferase</fullName>
        <ecNumber evidence="10">2.4.2.31</ecNumber>
    </recommendedName>
    <alternativeName>
        <fullName evidence="10">Mono(ADP-ribosyl)transferase</fullName>
    </alternativeName>
</protein>
<dbReference type="Proteomes" id="UP000663877">
    <property type="component" value="Unassembled WGS sequence"/>
</dbReference>
<sequence length="296" mass="33401">MAARFLRDFEPQHARRILDELAPSQQMRKPIENFDDIPVVALEDAVESLVSLVPNVKEMVSKAKEKCDKPKDGLTTNESASIMLYSLEWEPRENSFYIILNNTLRAEDKEKLKPWQLYLKLFISSLEKLPSVNQTIYRGVKMDLSAQYPQGQIFTWWGFSSCTNSVQVLQSEQFLGKTGDRTLFNIDCESGKNIQQHSFFPTEDEILLVAARKFKVVSCLDSGNGLFIIQMKEVESDYPLLGSSRGKNTASQENNTRETSSHSTSSDHHTSGPSKGPMPPKFPPGPVHPTMFGPPR</sequence>
<keyword evidence="10" id="KW-0521">NADP</keyword>
<comment type="subcellular location">
    <subcellularLocation>
        <location evidence="1">Secreted</location>
    </subcellularLocation>
</comment>
<evidence type="ECO:0000256" key="6">
    <source>
        <dbReference type="ARBA" id="ARBA00022679"/>
    </source>
</evidence>
<feature type="compositionally biased region" description="Pro residues" evidence="11">
    <location>
        <begin position="276"/>
        <end position="296"/>
    </location>
</feature>
<accession>A0A814ZQR1</accession>
<keyword evidence="10" id="KW-0520">NAD</keyword>
<evidence type="ECO:0000256" key="9">
    <source>
        <dbReference type="ARBA" id="ARBA00047597"/>
    </source>
</evidence>
<dbReference type="Proteomes" id="UP000663832">
    <property type="component" value="Unassembled WGS sequence"/>
</dbReference>
<comment type="catalytic activity">
    <reaction evidence="9 10">
        <text>L-arginyl-[protein] + NAD(+) = N(omega)-(ADP-D-ribosyl)-L-arginyl-[protein] + nicotinamide + H(+)</text>
        <dbReference type="Rhea" id="RHEA:19149"/>
        <dbReference type="Rhea" id="RHEA-COMP:10532"/>
        <dbReference type="Rhea" id="RHEA-COMP:15087"/>
        <dbReference type="ChEBI" id="CHEBI:15378"/>
        <dbReference type="ChEBI" id="CHEBI:17154"/>
        <dbReference type="ChEBI" id="CHEBI:29965"/>
        <dbReference type="ChEBI" id="CHEBI:57540"/>
        <dbReference type="ChEBI" id="CHEBI:142554"/>
        <dbReference type="EC" id="2.4.2.31"/>
    </reaction>
</comment>
<evidence type="ECO:0000256" key="3">
    <source>
        <dbReference type="ARBA" id="ARBA00022525"/>
    </source>
</evidence>
<dbReference type="SUPFAM" id="SSF56399">
    <property type="entry name" value="ADP-ribosylation"/>
    <property type="match status" value="1"/>
</dbReference>
<feature type="compositionally biased region" description="Basic and acidic residues" evidence="11">
    <location>
        <begin position="255"/>
        <end position="270"/>
    </location>
</feature>
<dbReference type="InterPro" id="IPR000768">
    <property type="entry name" value="ART"/>
</dbReference>
<dbReference type="GO" id="GO:0090729">
    <property type="term" value="F:toxin activity"/>
    <property type="evidence" value="ECO:0007669"/>
    <property type="project" value="UniProtKB-KW"/>
</dbReference>
<dbReference type="PANTHER" id="PTHR10339:SF25">
    <property type="entry name" value="SECRETED EXOENZYME S"/>
    <property type="match status" value="1"/>
</dbReference>
<organism evidence="12 15">
    <name type="scientific">Adineta steineri</name>
    <dbReference type="NCBI Taxonomy" id="433720"/>
    <lineage>
        <taxon>Eukaryota</taxon>
        <taxon>Metazoa</taxon>
        <taxon>Spiralia</taxon>
        <taxon>Gnathifera</taxon>
        <taxon>Rotifera</taxon>
        <taxon>Eurotatoria</taxon>
        <taxon>Bdelloidea</taxon>
        <taxon>Adinetida</taxon>
        <taxon>Adinetidae</taxon>
        <taxon>Adineta</taxon>
    </lineage>
</organism>
<keyword evidence="14" id="KW-1185">Reference proteome</keyword>
<evidence type="ECO:0000256" key="8">
    <source>
        <dbReference type="ARBA" id="ARBA00023026"/>
    </source>
</evidence>
<dbReference type="Gene3D" id="3.90.176.10">
    <property type="entry name" value="Toxin ADP-ribosyltransferase, Chain A, domain 1"/>
    <property type="match status" value="1"/>
</dbReference>
<evidence type="ECO:0000313" key="15">
    <source>
        <dbReference type="Proteomes" id="UP000663877"/>
    </source>
</evidence>
<dbReference type="EMBL" id="CAJNOI010000332">
    <property type="protein sequence ID" value="CAF1246202.1"/>
    <property type="molecule type" value="Genomic_DNA"/>
</dbReference>
<keyword evidence="4" id="KW-0800">Toxin</keyword>
<evidence type="ECO:0000313" key="12">
    <source>
        <dbReference type="EMBL" id="CAF1246202.1"/>
    </source>
</evidence>
<feature type="compositionally biased region" description="Polar residues" evidence="11">
    <location>
        <begin position="245"/>
        <end position="254"/>
    </location>
</feature>
<evidence type="ECO:0000256" key="5">
    <source>
        <dbReference type="ARBA" id="ARBA00022676"/>
    </source>
</evidence>
<evidence type="ECO:0000256" key="4">
    <source>
        <dbReference type="ARBA" id="ARBA00022656"/>
    </source>
</evidence>
<dbReference type="PROSITE" id="PS51996">
    <property type="entry name" value="TR_MART"/>
    <property type="match status" value="1"/>
</dbReference>
<evidence type="ECO:0000256" key="2">
    <source>
        <dbReference type="ARBA" id="ARBA00009558"/>
    </source>
</evidence>
<keyword evidence="7" id="KW-0548">Nucleotidyltransferase</keyword>
<evidence type="ECO:0000313" key="14">
    <source>
        <dbReference type="Proteomes" id="UP000663832"/>
    </source>
</evidence>
<evidence type="ECO:0000256" key="1">
    <source>
        <dbReference type="ARBA" id="ARBA00004613"/>
    </source>
</evidence>
<evidence type="ECO:0000256" key="7">
    <source>
        <dbReference type="ARBA" id="ARBA00022695"/>
    </source>
</evidence>